<dbReference type="Gene3D" id="2.60.40.420">
    <property type="entry name" value="Cupredoxins - blue copper proteins"/>
    <property type="match status" value="1"/>
</dbReference>
<feature type="chain" id="PRO_5047364525" description="Extracellular serine-rich protein" evidence="2">
    <location>
        <begin position="19"/>
        <end position="234"/>
    </location>
</feature>
<accession>A0ABR2ZMI8</accession>
<dbReference type="SUPFAM" id="SSF49503">
    <property type="entry name" value="Cupredoxins"/>
    <property type="match status" value="1"/>
</dbReference>
<reference evidence="3 4" key="1">
    <citation type="submission" date="2024-05" db="EMBL/GenBank/DDBJ databases">
        <title>A draft genome resource for the thread blight pathogen Marasmius tenuissimus strain MS-2.</title>
        <authorList>
            <person name="Yulfo-Soto G.E."/>
            <person name="Baruah I.K."/>
            <person name="Amoako-Attah I."/>
            <person name="Bukari Y."/>
            <person name="Meinhardt L.W."/>
            <person name="Bailey B.A."/>
            <person name="Cohen S.P."/>
        </authorList>
    </citation>
    <scope>NUCLEOTIDE SEQUENCE [LARGE SCALE GENOMIC DNA]</scope>
    <source>
        <strain evidence="3 4">MS-2</strain>
    </source>
</reference>
<protein>
    <recommendedName>
        <fullName evidence="5">Extracellular serine-rich protein</fullName>
    </recommendedName>
</protein>
<keyword evidence="2" id="KW-0732">Signal</keyword>
<dbReference type="PANTHER" id="PTHR34883:SF15">
    <property type="entry name" value="EXTRACELLULAR SERINE-RICH PROTEIN"/>
    <property type="match status" value="1"/>
</dbReference>
<evidence type="ECO:0008006" key="5">
    <source>
        <dbReference type="Google" id="ProtNLM"/>
    </source>
</evidence>
<evidence type="ECO:0000256" key="2">
    <source>
        <dbReference type="SAM" id="SignalP"/>
    </source>
</evidence>
<evidence type="ECO:0000256" key="1">
    <source>
        <dbReference type="SAM" id="MobiDB-lite"/>
    </source>
</evidence>
<dbReference type="Proteomes" id="UP001437256">
    <property type="component" value="Unassembled WGS sequence"/>
</dbReference>
<dbReference type="PANTHER" id="PTHR34883">
    <property type="entry name" value="SERINE-RICH PROTEIN, PUTATIVE-RELATED-RELATED"/>
    <property type="match status" value="1"/>
</dbReference>
<proteinExistence type="predicted"/>
<sequence length="234" mass="23725">MKVFGLATVLSLAMGSFAQNNETVIKVAVGGVMSQGQNIYMFNPSNVTASNGSIVQFEFSGNIGNHSITQSSFDNPCQEIDGGFDSGWVFVPEGFGGPYATWNLTITSTNPIWFYCKQTLPQYHCASGMVGAINPPTSGNTFDNYLNNAKQATNQLPGQAAGGLIGQGASASAIPGPLTSPLQYVGTPVSGQASATSSDSGGGSAPSGGSNGASALGASSTLTLFAAMLGMLIA</sequence>
<feature type="signal peptide" evidence="2">
    <location>
        <begin position="1"/>
        <end position="18"/>
    </location>
</feature>
<gene>
    <name evidence="3" type="ORF">AAF712_010602</name>
</gene>
<dbReference type="InterPro" id="IPR052953">
    <property type="entry name" value="Ser-rich/MCO-related"/>
</dbReference>
<keyword evidence="4" id="KW-1185">Reference proteome</keyword>
<feature type="compositionally biased region" description="Gly residues" evidence="1">
    <location>
        <begin position="200"/>
        <end position="211"/>
    </location>
</feature>
<name>A0ABR2ZMI8_9AGAR</name>
<feature type="compositionally biased region" description="Low complexity" evidence="1">
    <location>
        <begin position="190"/>
        <end position="199"/>
    </location>
</feature>
<feature type="region of interest" description="Disordered" evidence="1">
    <location>
        <begin position="189"/>
        <end position="212"/>
    </location>
</feature>
<comment type="caution">
    <text evidence="3">The sequence shown here is derived from an EMBL/GenBank/DDBJ whole genome shotgun (WGS) entry which is preliminary data.</text>
</comment>
<dbReference type="EMBL" id="JBBXMP010000102">
    <property type="protein sequence ID" value="KAL0062563.1"/>
    <property type="molecule type" value="Genomic_DNA"/>
</dbReference>
<evidence type="ECO:0000313" key="3">
    <source>
        <dbReference type="EMBL" id="KAL0062563.1"/>
    </source>
</evidence>
<evidence type="ECO:0000313" key="4">
    <source>
        <dbReference type="Proteomes" id="UP001437256"/>
    </source>
</evidence>
<dbReference type="CDD" id="cd00920">
    <property type="entry name" value="Cupredoxin"/>
    <property type="match status" value="1"/>
</dbReference>
<dbReference type="InterPro" id="IPR008972">
    <property type="entry name" value="Cupredoxin"/>
</dbReference>
<organism evidence="3 4">
    <name type="scientific">Marasmius tenuissimus</name>
    <dbReference type="NCBI Taxonomy" id="585030"/>
    <lineage>
        <taxon>Eukaryota</taxon>
        <taxon>Fungi</taxon>
        <taxon>Dikarya</taxon>
        <taxon>Basidiomycota</taxon>
        <taxon>Agaricomycotina</taxon>
        <taxon>Agaricomycetes</taxon>
        <taxon>Agaricomycetidae</taxon>
        <taxon>Agaricales</taxon>
        <taxon>Marasmiineae</taxon>
        <taxon>Marasmiaceae</taxon>
        <taxon>Marasmius</taxon>
    </lineage>
</organism>